<comment type="caution">
    <text evidence="3">The sequence shown here is derived from an EMBL/GenBank/DDBJ whole genome shotgun (WGS) entry which is preliminary data.</text>
</comment>
<keyword evidence="4" id="KW-1185">Reference proteome</keyword>
<accession>A0A543J2Y2</accession>
<sequence>MTHRPAAAPGLPEHPDPHAAAPHPASHGPAGPPAPGQGPAPHPAGGPPVSGPVTGPGRTATRPEPGAPAGAAPAPPAGPAGSEGAAAGGRKGARRRPARARRVRRIGNAVATLVIIALAAYLHTLVLTPDDLAARLTSSAAPGEVAETGRFSARLNRVEFARSIELQTTRVNAATGQEEVTRSTRIETPHIFVIASVSATVPKKPTKLDEAGLETADDLFFVATDRVERRFTLGEAYIQPGFWSSGVLVFEVPPEVLPGSKVVLTVPSTNGIYDSIYPQRYDQLLPEVALDLGLDEAKARSAVAAAKDVYRLKAAE</sequence>
<feature type="compositionally biased region" description="Basic residues" evidence="1">
    <location>
        <begin position="91"/>
        <end position="101"/>
    </location>
</feature>
<evidence type="ECO:0000256" key="2">
    <source>
        <dbReference type="SAM" id="Phobius"/>
    </source>
</evidence>
<dbReference type="RefSeq" id="WP_142260955.1">
    <property type="nucleotide sequence ID" value="NZ_BMPV01000002.1"/>
</dbReference>
<feature type="transmembrane region" description="Helical" evidence="2">
    <location>
        <begin position="106"/>
        <end position="127"/>
    </location>
</feature>
<evidence type="ECO:0000313" key="3">
    <source>
        <dbReference type="EMBL" id="TQM77183.1"/>
    </source>
</evidence>
<dbReference type="Proteomes" id="UP000319213">
    <property type="component" value="Unassembled WGS sequence"/>
</dbReference>
<evidence type="ECO:0000256" key="1">
    <source>
        <dbReference type="SAM" id="MobiDB-lite"/>
    </source>
</evidence>
<name>A0A543J2Y2_9ACTN</name>
<evidence type="ECO:0000313" key="4">
    <source>
        <dbReference type="Proteomes" id="UP000319213"/>
    </source>
</evidence>
<feature type="compositionally biased region" description="Pro residues" evidence="1">
    <location>
        <begin position="30"/>
        <end position="50"/>
    </location>
</feature>
<keyword evidence="2" id="KW-0472">Membrane</keyword>
<gene>
    <name evidence="3" type="ORF">FHX40_3939</name>
</gene>
<proteinExistence type="predicted"/>
<feature type="region of interest" description="Disordered" evidence="1">
    <location>
        <begin position="1"/>
        <end position="101"/>
    </location>
</feature>
<feature type="compositionally biased region" description="Low complexity" evidence="1">
    <location>
        <begin position="18"/>
        <end position="29"/>
    </location>
</feature>
<dbReference type="OrthoDB" id="3530951at2"/>
<organism evidence="3 4">
    <name type="scientific">Thermopolyspora flexuosa</name>
    <dbReference type="NCBI Taxonomy" id="103836"/>
    <lineage>
        <taxon>Bacteria</taxon>
        <taxon>Bacillati</taxon>
        <taxon>Actinomycetota</taxon>
        <taxon>Actinomycetes</taxon>
        <taxon>Streptosporangiales</taxon>
        <taxon>Streptosporangiaceae</taxon>
        <taxon>Thermopolyspora</taxon>
    </lineage>
</organism>
<protein>
    <recommendedName>
        <fullName evidence="5">DUF4352 domain-containing protein</fullName>
    </recommendedName>
</protein>
<keyword evidence="2" id="KW-0812">Transmembrane</keyword>
<evidence type="ECO:0008006" key="5">
    <source>
        <dbReference type="Google" id="ProtNLM"/>
    </source>
</evidence>
<dbReference type="AlphaFoldDB" id="A0A543J2Y2"/>
<dbReference type="EMBL" id="VFPQ01000001">
    <property type="protein sequence ID" value="TQM77183.1"/>
    <property type="molecule type" value="Genomic_DNA"/>
</dbReference>
<feature type="compositionally biased region" description="Low complexity" evidence="1">
    <location>
        <begin position="51"/>
        <end position="72"/>
    </location>
</feature>
<keyword evidence="2" id="KW-1133">Transmembrane helix</keyword>
<reference evidence="3 4" key="1">
    <citation type="submission" date="2019-06" db="EMBL/GenBank/DDBJ databases">
        <title>Sequencing the genomes of 1000 actinobacteria strains.</title>
        <authorList>
            <person name="Klenk H.-P."/>
        </authorList>
    </citation>
    <scope>NUCLEOTIDE SEQUENCE [LARGE SCALE GENOMIC DNA]</scope>
    <source>
        <strain evidence="3 4">DSM 43186</strain>
    </source>
</reference>